<name>A0A0E9WS24_ANGAN</name>
<evidence type="ECO:0000313" key="1">
    <source>
        <dbReference type="EMBL" id="JAH92248.1"/>
    </source>
</evidence>
<accession>A0A0E9WS24</accession>
<proteinExistence type="predicted"/>
<organism evidence="1">
    <name type="scientific">Anguilla anguilla</name>
    <name type="common">European freshwater eel</name>
    <name type="synonym">Muraena anguilla</name>
    <dbReference type="NCBI Taxonomy" id="7936"/>
    <lineage>
        <taxon>Eukaryota</taxon>
        <taxon>Metazoa</taxon>
        <taxon>Chordata</taxon>
        <taxon>Craniata</taxon>
        <taxon>Vertebrata</taxon>
        <taxon>Euteleostomi</taxon>
        <taxon>Actinopterygii</taxon>
        <taxon>Neopterygii</taxon>
        <taxon>Teleostei</taxon>
        <taxon>Anguilliformes</taxon>
        <taxon>Anguillidae</taxon>
        <taxon>Anguilla</taxon>
    </lineage>
</organism>
<sequence>MQAKETLLIEFQCLSWMIKVSFCFSCEKQQIANLLYSFDSIVYNCFQAKFILSICILQFKCLVDVDRGKSLSCNVIVKCPSDRVLYYWKK</sequence>
<dbReference type="EMBL" id="GBXM01016329">
    <property type="protein sequence ID" value="JAH92248.1"/>
    <property type="molecule type" value="Transcribed_RNA"/>
</dbReference>
<reference evidence="1" key="1">
    <citation type="submission" date="2014-11" db="EMBL/GenBank/DDBJ databases">
        <authorList>
            <person name="Amaro Gonzalez C."/>
        </authorList>
    </citation>
    <scope>NUCLEOTIDE SEQUENCE</scope>
</reference>
<reference evidence="1" key="2">
    <citation type="journal article" date="2015" name="Fish Shellfish Immunol.">
        <title>Early steps in the European eel (Anguilla anguilla)-Vibrio vulnificus interaction in the gills: Role of the RtxA13 toxin.</title>
        <authorList>
            <person name="Callol A."/>
            <person name="Pajuelo D."/>
            <person name="Ebbesson L."/>
            <person name="Teles M."/>
            <person name="MacKenzie S."/>
            <person name="Amaro C."/>
        </authorList>
    </citation>
    <scope>NUCLEOTIDE SEQUENCE</scope>
</reference>
<dbReference type="AlphaFoldDB" id="A0A0E9WS24"/>
<protein>
    <submittedName>
        <fullName evidence="1">Uncharacterized protein</fullName>
    </submittedName>
</protein>